<dbReference type="AlphaFoldDB" id="A0A938BMI0"/>
<dbReference type="SUPFAM" id="SSF47240">
    <property type="entry name" value="Ferritin-like"/>
    <property type="match status" value="1"/>
</dbReference>
<evidence type="ECO:0000313" key="1">
    <source>
        <dbReference type="EMBL" id="MBM3276381.1"/>
    </source>
</evidence>
<sequence>ILGCASRVVQDEVRHVQLCADLVAVMGEDMTAEIYEPALFVPFDTESEAAPQLLSLTIGLFCMGETVSSHLIGATYEKTGHPLVKEAMKRLYSDEQFHAEFGWNLAAVLAQHVEPGVLEAIGAGLDQSFGELETMCTSYGEGADDMVLTDEDRLLGSLSVPEHRACFYQAVDSELVPRLEKMGFPARAKWEAREIGATPAAMPAHD</sequence>
<accession>A0A938BMI0</accession>
<reference evidence="1 2" key="1">
    <citation type="submission" date="2019-03" db="EMBL/GenBank/DDBJ databases">
        <title>Lake Tanganyika Metagenome-Assembled Genomes (MAGs).</title>
        <authorList>
            <person name="Tran P."/>
        </authorList>
    </citation>
    <scope>NUCLEOTIDE SEQUENCE [LARGE SCALE GENOMIC DNA]</scope>
    <source>
        <strain evidence="1">K_DeepCast_65m_m2_236</strain>
    </source>
</reference>
<proteinExistence type="predicted"/>
<dbReference type="GO" id="GO:0016491">
    <property type="term" value="F:oxidoreductase activity"/>
    <property type="evidence" value="ECO:0007669"/>
    <property type="project" value="InterPro"/>
</dbReference>
<dbReference type="Proteomes" id="UP000703893">
    <property type="component" value="Unassembled WGS sequence"/>
</dbReference>
<dbReference type="InterPro" id="IPR009078">
    <property type="entry name" value="Ferritin-like_SF"/>
</dbReference>
<name>A0A938BMI0_9BACT</name>
<gene>
    <name evidence="1" type="ORF">FJZ00_14600</name>
</gene>
<feature type="non-terminal residue" evidence="1">
    <location>
        <position position="1"/>
    </location>
</feature>
<dbReference type="Gene3D" id="1.10.620.20">
    <property type="entry name" value="Ribonucleotide Reductase, subunit A"/>
    <property type="match status" value="1"/>
</dbReference>
<comment type="caution">
    <text evidence="1">The sequence shown here is derived from an EMBL/GenBank/DDBJ whole genome shotgun (WGS) entry which is preliminary data.</text>
</comment>
<protein>
    <recommendedName>
        <fullName evidence="3">Ferritin-like domain-containing protein</fullName>
    </recommendedName>
</protein>
<evidence type="ECO:0000313" key="2">
    <source>
        <dbReference type="Proteomes" id="UP000703893"/>
    </source>
</evidence>
<evidence type="ECO:0008006" key="3">
    <source>
        <dbReference type="Google" id="ProtNLM"/>
    </source>
</evidence>
<organism evidence="1 2">
    <name type="scientific">Candidatus Tanganyikabacteria bacterium</name>
    <dbReference type="NCBI Taxonomy" id="2961651"/>
    <lineage>
        <taxon>Bacteria</taxon>
        <taxon>Bacillati</taxon>
        <taxon>Candidatus Sericytochromatia</taxon>
        <taxon>Candidatus Tanganyikabacteria</taxon>
    </lineage>
</organism>
<dbReference type="InterPro" id="IPR012348">
    <property type="entry name" value="RNR-like"/>
</dbReference>
<dbReference type="EMBL" id="VGJX01000997">
    <property type="protein sequence ID" value="MBM3276381.1"/>
    <property type="molecule type" value="Genomic_DNA"/>
</dbReference>